<accession>A0A3Q3G3M0</accession>
<dbReference type="InterPro" id="IPR013151">
    <property type="entry name" value="Immunoglobulin_dom"/>
</dbReference>
<evidence type="ECO:0000256" key="5">
    <source>
        <dbReference type="ARBA" id="ARBA00022889"/>
    </source>
</evidence>
<dbReference type="InterPro" id="IPR047012">
    <property type="entry name" value="ICAM_VCAM"/>
</dbReference>
<dbReference type="GO" id="GO:0016020">
    <property type="term" value="C:membrane"/>
    <property type="evidence" value="ECO:0007669"/>
    <property type="project" value="UniProtKB-SubCell"/>
</dbReference>
<reference evidence="12" key="1">
    <citation type="submission" date="2025-08" db="UniProtKB">
        <authorList>
            <consortium name="Ensembl"/>
        </authorList>
    </citation>
    <scope>IDENTIFICATION</scope>
</reference>
<dbReference type="InterPro" id="IPR007110">
    <property type="entry name" value="Ig-like_dom"/>
</dbReference>
<keyword evidence="6" id="KW-1133">Transmembrane helix</keyword>
<dbReference type="GO" id="GO:0098609">
    <property type="term" value="P:cell-cell adhesion"/>
    <property type="evidence" value="ECO:0007669"/>
    <property type="project" value="InterPro"/>
</dbReference>
<dbReference type="Proteomes" id="UP000261660">
    <property type="component" value="Unplaced"/>
</dbReference>
<evidence type="ECO:0000256" key="7">
    <source>
        <dbReference type="ARBA" id="ARBA00023136"/>
    </source>
</evidence>
<keyword evidence="13" id="KW-1185">Reference proteome</keyword>
<keyword evidence="10" id="KW-0393">Immunoglobulin domain</keyword>
<keyword evidence="9" id="KW-0325">Glycoprotein</keyword>
<evidence type="ECO:0000256" key="1">
    <source>
        <dbReference type="ARBA" id="ARBA00004479"/>
    </source>
</evidence>
<sequence>HYSKIVTPFNCIHLLCKGGHASCPIELSPPSVVVRYGDPVSINCSTSETLFEGIGWEATEGAKPLQNVSHLTWTVDKLTDWSFSTSCYFNYHENSSSTQCLITPDVVLYSKFTFPEAITMSSNSDEGVMKEMEEYNFTCHIPNIAPVQRLSVKWYKGDDFLHTETFNNNNKKPVNQTSILRFKATRQDSGVTFRCEAHMDLGQGELQLIVLLHKTSTFRRWLAPCSEGEAKKKKSLEGAQCNRKGPAAVGKSSETLFKWMK</sequence>
<keyword evidence="5" id="KW-0130">Cell adhesion</keyword>
<keyword evidence="3" id="KW-0732">Signal</keyword>
<evidence type="ECO:0000313" key="12">
    <source>
        <dbReference type="Ensembl" id="ENSLBEP00000027287.1"/>
    </source>
</evidence>
<name>A0A3Q3G3M0_9LABR</name>
<evidence type="ECO:0000313" key="13">
    <source>
        <dbReference type="Proteomes" id="UP000261660"/>
    </source>
</evidence>
<dbReference type="Pfam" id="PF00047">
    <property type="entry name" value="ig"/>
    <property type="match status" value="1"/>
</dbReference>
<dbReference type="InterPro" id="IPR013783">
    <property type="entry name" value="Ig-like_fold"/>
</dbReference>
<dbReference type="Ensembl" id="ENSLBET00000028590.1">
    <property type="protein sequence ID" value="ENSLBEP00000027287.1"/>
    <property type="gene ID" value="ENSLBEG00000020702.1"/>
</dbReference>
<evidence type="ECO:0000259" key="11">
    <source>
        <dbReference type="PROSITE" id="PS50835"/>
    </source>
</evidence>
<keyword evidence="7" id="KW-0472">Membrane</keyword>
<protein>
    <recommendedName>
        <fullName evidence="11">Ig-like domain-containing protein</fullName>
    </recommendedName>
</protein>
<dbReference type="InterPro" id="IPR003987">
    <property type="entry name" value="ICAM_VCAM_N"/>
</dbReference>
<reference evidence="12" key="2">
    <citation type="submission" date="2025-09" db="UniProtKB">
        <authorList>
            <consortium name="Ensembl"/>
        </authorList>
    </citation>
    <scope>IDENTIFICATION</scope>
</reference>
<evidence type="ECO:0000256" key="2">
    <source>
        <dbReference type="ARBA" id="ARBA00022692"/>
    </source>
</evidence>
<dbReference type="SUPFAM" id="SSF48726">
    <property type="entry name" value="Immunoglobulin"/>
    <property type="match status" value="2"/>
</dbReference>
<dbReference type="InterPro" id="IPR036179">
    <property type="entry name" value="Ig-like_dom_sf"/>
</dbReference>
<keyword evidence="2" id="KW-0812">Transmembrane</keyword>
<dbReference type="GeneTree" id="ENSGT00940000159005"/>
<dbReference type="AlphaFoldDB" id="A0A3Q3G3M0"/>
<evidence type="ECO:0000256" key="8">
    <source>
        <dbReference type="ARBA" id="ARBA00023157"/>
    </source>
</evidence>
<dbReference type="PROSITE" id="PS50835">
    <property type="entry name" value="IG_LIKE"/>
    <property type="match status" value="1"/>
</dbReference>
<evidence type="ECO:0000256" key="10">
    <source>
        <dbReference type="ARBA" id="ARBA00023319"/>
    </source>
</evidence>
<feature type="domain" description="Ig-like" evidence="11">
    <location>
        <begin position="115"/>
        <end position="197"/>
    </location>
</feature>
<evidence type="ECO:0000256" key="6">
    <source>
        <dbReference type="ARBA" id="ARBA00022989"/>
    </source>
</evidence>
<dbReference type="PANTHER" id="PTHR13771">
    <property type="entry name" value="INTERCELLULAR ADHESION MOLECULE"/>
    <property type="match status" value="1"/>
</dbReference>
<proteinExistence type="predicted"/>
<dbReference type="GO" id="GO:0005178">
    <property type="term" value="F:integrin binding"/>
    <property type="evidence" value="ECO:0007669"/>
    <property type="project" value="InterPro"/>
</dbReference>
<comment type="subcellular location">
    <subcellularLocation>
        <location evidence="1">Membrane</location>
        <topology evidence="1">Single-pass type I membrane protein</topology>
    </subcellularLocation>
</comment>
<keyword evidence="8" id="KW-1015">Disulfide bond</keyword>
<dbReference type="PANTHER" id="PTHR13771:SF9">
    <property type="entry name" value="INTERCELLULAR ADHESION MOLECULE 5"/>
    <property type="match status" value="1"/>
</dbReference>
<evidence type="ECO:0000256" key="9">
    <source>
        <dbReference type="ARBA" id="ARBA00023180"/>
    </source>
</evidence>
<dbReference type="PRINTS" id="PR01472">
    <property type="entry name" value="ICAMVCAM1"/>
</dbReference>
<evidence type="ECO:0000256" key="4">
    <source>
        <dbReference type="ARBA" id="ARBA00022737"/>
    </source>
</evidence>
<dbReference type="Gene3D" id="2.60.40.10">
    <property type="entry name" value="Immunoglobulins"/>
    <property type="match status" value="2"/>
</dbReference>
<keyword evidence="4" id="KW-0677">Repeat</keyword>
<organism evidence="12 13">
    <name type="scientific">Labrus bergylta</name>
    <name type="common">ballan wrasse</name>
    <dbReference type="NCBI Taxonomy" id="56723"/>
    <lineage>
        <taxon>Eukaryota</taxon>
        <taxon>Metazoa</taxon>
        <taxon>Chordata</taxon>
        <taxon>Craniata</taxon>
        <taxon>Vertebrata</taxon>
        <taxon>Euteleostomi</taxon>
        <taxon>Actinopterygii</taxon>
        <taxon>Neopterygii</taxon>
        <taxon>Teleostei</taxon>
        <taxon>Neoteleostei</taxon>
        <taxon>Acanthomorphata</taxon>
        <taxon>Eupercaria</taxon>
        <taxon>Labriformes</taxon>
        <taxon>Labridae</taxon>
        <taxon>Labrus</taxon>
    </lineage>
</organism>
<evidence type="ECO:0000256" key="3">
    <source>
        <dbReference type="ARBA" id="ARBA00022729"/>
    </source>
</evidence>